<proteinExistence type="predicted"/>
<gene>
    <name evidence="2" type="ORF">llap_17372</name>
</gene>
<evidence type="ECO:0000313" key="2">
    <source>
        <dbReference type="EMBL" id="PKU32324.1"/>
    </source>
</evidence>
<reference evidence="3" key="1">
    <citation type="submission" date="2017-11" db="EMBL/GenBank/DDBJ databases">
        <authorList>
            <person name="Lima N.C."/>
            <person name="Parody-Merino A.M."/>
            <person name="Battley P.F."/>
            <person name="Fidler A.E."/>
            <person name="Prosdocimi F."/>
        </authorList>
    </citation>
    <scope>NUCLEOTIDE SEQUENCE [LARGE SCALE GENOMIC DNA]</scope>
</reference>
<sequence length="91" mass="10221">MMADIEGQIATIAGDAVKKGNEEEEKYIVQKGTAENNVLVLKTKQSKKKPKNKKQKKKKTNKKTKPNQKNPQKNQDSLSQKTHSEACLIIT</sequence>
<dbReference type="Proteomes" id="UP000233556">
    <property type="component" value="Unassembled WGS sequence"/>
</dbReference>
<dbReference type="EMBL" id="KZ511455">
    <property type="protein sequence ID" value="PKU32324.1"/>
    <property type="molecule type" value="Genomic_DNA"/>
</dbReference>
<evidence type="ECO:0000256" key="1">
    <source>
        <dbReference type="SAM" id="MobiDB-lite"/>
    </source>
</evidence>
<accession>A0A2I0TEU8</accession>
<name>A0A2I0TEU8_LIMLA</name>
<keyword evidence="3" id="KW-1185">Reference proteome</keyword>
<evidence type="ECO:0000313" key="3">
    <source>
        <dbReference type="Proteomes" id="UP000233556"/>
    </source>
</evidence>
<protein>
    <submittedName>
        <fullName evidence="2">Uncharacterized protein</fullName>
    </submittedName>
</protein>
<organism evidence="2 3">
    <name type="scientific">Limosa lapponica baueri</name>
    <dbReference type="NCBI Taxonomy" id="1758121"/>
    <lineage>
        <taxon>Eukaryota</taxon>
        <taxon>Metazoa</taxon>
        <taxon>Chordata</taxon>
        <taxon>Craniata</taxon>
        <taxon>Vertebrata</taxon>
        <taxon>Euteleostomi</taxon>
        <taxon>Archelosauria</taxon>
        <taxon>Archosauria</taxon>
        <taxon>Dinosauria</taxon>
        <taxon>Saurischia</taxon>
        <taxon>Theropoda</taxon>
        <taxon>Coelurosauria</taxon>
        <taxon>Aves</taxon>
        <taxon>Neognathae</taxon>
        <taxon>Neoaves</taxon>
        <taxon>Charadriiformes</taxon>
        <taxon>Scolopacidae</taxon>
        <taxon>Limosa</taxon>
    </lineage>
</organism>
<dbReference type="AlphaFoldDB" id="A0A2I0TEU8"/>
<feature type="region of interest" description="Disordered" evidence="1">
    <location>
        <begin position="1"/>
        <end position="91"/>
    </location>
</feature>
<feature type="compositionally biased region" description="Basic residues" evidence="1">
    <location>
        <begin position="44"/>
        <end position="66"/>
    </location>
</feature>
<reference evidence="3" key="2">
    <citation type="submission" date="2017-12" db="EMBL/GenBank/DDBJ databases">
        <title>Genome sequence of the Bar-tailed Godwit (Limosa lapponica baueri).</title>
        <authorList>
            <person name="Lima N.C.B."/>
            <person name="Parody-Merino A.M."/>
            <person name="Battley P.F."/>
            <person name="Fidler A.E."/>
            <person name="Prosdocimi F."/>
        </authorList>
    </citation>
    <scope>NUCLEOTIDE SEQUENCE [LARGE SCALE GENOMIC DNA]</scope>
</reference>